<dbReference type="EMBL" id="KB467865">
    <property type="protein sequence ID" value="PCH36127.1"/>
    <property type="molecule type" value="Genomic_DNA"/>
</dbReference>
<dbReference type="OrthoDB" id="3265815at2759"/>
<evidence type="ECO:0000313" key="2">
    <source>
        <dbReference type="Proteomes" id="UP000218811"/>
    </source>
</evidence>
<dbReference type="Proteomes" id="UP000218811">
    <property type="component" value="Unassembled WGS sequence"/>
</dbReference>
<reference evidence="1 2" key="1">
    <citation type="journal article" date="2012" name="Science">
        <title>The Paleozoic origin of enzymatic lignin decomposition reconstructed from 31 fungal genomes.</title>
        <authorList>
            <person name="Floudas D."/>
            <person name="Binder M."/>
            <person name="Riley R."/>
            <person name="Barry K."/>
            <person name="Blanchette R.A."/>
            <person name="Henrissat B."/>
            <person name="Martinez A.T."/>
            <person name="Otillar R."/>
            <person name="Spatafora J.W."/>
            <person name="Yadav J.S."/>
            <person name="Aerts A."/>
            <person name="Benoit I."/>
            <person name="Boyd A."/>
            <person name="Carlson A."/>
            <person name="Copeland A."/>
            <person name="Coutinho P.M."/>
            <person name="de Vries R.P."/>
            <person name="Ferreira P."/>
            <person name="Findley K."/>
            <person name="Foster B."/>
            <person name="Gaskell J."/>
            <person name="Glotzer D."/>
            <person name="Gorecki P."/>
            <person name="Heitman J."/>
            <person name="Hesse C."/>
            <person name="Hori C."/>
            <person name="Igarashi K."/>
            <person name="Jurgens J.A."/>
            <person name="Kallen N."/>
            <person name="Kersten P."/>
            <person name="Kohler A."/>
            <person name="Kuees U."/>
            <person name="Kumar T.K.A."/>
            <person name="Kuo A."/>
            <person name="LaButti K."/>
            <person name="Larrondo L.F."/>
            <person name="Lindquist E."/>
            <person name="Ling A."/>
            <person name="Lombard V."/>
            <person name="Lucas S."/>
            <person name="Lundell T."/>
            <person name="Martin R."/>
            <person name="McLaughlin D.J."/>
            <person name="Morgenstern I."/>
            <person name="Morin E."/>
            <person name="Murat C."/>
            <person name="Nagy L.G."/>
            <person name="Nolan M."/>
            <person name="Ohm R.A."/>
            <person name="Patyshakuliyeva A."/>
            <person name="Rokas A."/>
            <person name="Ruiz-Duenas F.J."/>
            <person name="Sabat G."/>
            <person name="Salamov A."/>
            <person name="Samejima M."/>
            <person name="Schmutz J."/>
            <person name="Slot J.C."/>
            <person name="St John F."/>
            <person name="Stenlid J."/>
            <person name="Sun H."/>
            <person name="Sun S."/>
            <person name="Syed K."/>
            <person name="Tsang A."/>
            <person name="Wiebenga A."/>
            <person name="Young D."/>
            <person name="Pisabarro A."/>
            <person name="Eastwood D.C."/>
            <person name="Martin F."/>
            <person name="Cullen D."/>
            <person name="Grigoriev I.V."/>
            <person name="Hibbett D.S."/>
        </authorList>
    </citation>
    <scope>NUCLEOTIDE SEQUENCE [LARGE SCALE GENOMIC DNA]</scope>
    <source>
        <strain evidence="1 2">MD-104</strain>
    </source>
</reference>
<protein>
    <recommendedName>
        <fullName evidence="3">BTB domain-containing protein</fullName>
    </recommendedName>
</protein>
<evidence type="ECO:0008006" key="3">
    <source>
        <dbReference type="Google" id="ProtNLM"/>
    </source>
</evidence>
<proteinExistence type="predicted"/>
<accession>A0A2H3JJG2</accession>
<sequence length="349" mass="38338">MMDDLDWKTVFQPVDIRGTPQLLPEYALPPVEYELIADAAVYFDEMQTPPSSDGPHAGGASDADGTVSVSTTFFPDAALYSQLPDLILLPSDCVFFYVQTHRILSMSSNGFSGFLPVKNGNPTFTLDTTTCGQIPIISLPEPATVLNIVLHAVYDISFARYQPTLDALLAAVDALDRYGMSVEQHCIEGSLLFTLLLAQAPIAPIEVYAVAAHHGLQELAVRTSAHSLGYPLSTLSDAHACKMGAVYLKRLFFLHIGRVDALRRMILAPPYPHPPTPQCDFSAQKKLTRAWGLASAYIAWDARPDVPASQIESALRSLAEHLECEICRKALEERTKQLVVQWSIIKRTI</sequence>
<dbReference type="AlphaFoldDB" id="A0A2H3JJG2"/>
<gene>
    <name evidence="1" type="ORF">WOLCODRAFT_108268</name>
</gene>
<evidence type="ECO:0000313" key="1">
    <source>
        <dbReference type="EMBL" id="PCH36127.1"/>
    </source>
</evidence>
<organism evidence="1 2">
    <name type="scientific">Wolfiporia cocos (strain MD-104)</name>
    <name type="common">Brown rot fungus</name>
    <dbReference type="NCBI Taxonomy" id="742152"/>
    <lineage>
        <taxon>Eukaryota</taxon>
        <taxon>Fungi</taxon>
        <taxon>Dikarya</taxon>
        <taxon>Basidiomycota</taxon>
        <taxon>Agaricomycotina</taxon>
        <taxon>Agaricomycetes</taxon>
        <taxon>Polyporales</taxon>
        <taxon>Phaeolaceae</taxon>
        <taxon>Wolfiporia</taxon>
    </lineage>
</organism>
<dbReference type="STRING" id="742152.A0A2H3JJG2"/>
<dbReference type="OMA" id="TNHFNDT"/>
<name>A0A2H3JJG2_WOLCO</name>
<keyword evidence="2" id="KW-1185">Reference proteome</keyword>